<dbReference type="PANTHER" id="PTHR44086:SF10">
    <property type="entry name" value="THIOSULFATE SULFURTRANSFERASE_RHODANESE-LIKE DOMAIN-CONTAINING PROTEIN 3"/>
    <property type="match status" value="1"/>
</dbReference>
<dbReference type="InterPro" id="IPR036873">
    <property type="entry name" value="Rhodanese-like_dom_sf"/>
</dbReference>
<keyword evidence="3" id="KW-1185">Reference proteome</keyword>
<name>A0A9P0T975_PIEBR</name>
<dbReference type="PROSITE" id="PS50206">
    <property type="entry name" value="RHODANESE_3"/>
    <property type="match status" value="1"/>
</dbReference>
<comment type="caution">
    <text evidence="2">The sequence shown here is derived from an EMBL/GenBank/DDBJ whole genome shotgun (WGS) entry which is preliminary data.</text>
</comment>
<evidence type="ECO:0000313" key="3">
    <source>
        <dbReference type="Proteomes" id="UP001152562"/>
    </source>
</evidence>
<evidence type="ECO:0000313" key="2">
    <source>
        <dbReference type="EMBL" id="CAH4017964.1"/>
    </source>
</evidence>
<sequence>MMRYRRNGVAFIINQFQNNFCKQGPNIVKANIVPSSQINGSNLTFKQNYVTKIDEHLATYEEVAKSVNKPKKIIVDVRNQDEIKTTGQIPSSINIPVKNIQEVLESMSEAEFQRKYHRRKPSQSDELIFYCKSGKRATEATNVALKLGYYKSKKYLPGWDGWNEKNKSYKNT</sequence>
<dbReference type="SMART" id="SM00450">
    <property type="entry name" value="RHOD"/>
    <property type="match status" value="1"/>
</dbReference>
<dbReference type="Proteomes" id="UP001152562">
    <property type="component" value="Unassembled WGS sequence"/>
</dbReference>
<protein>
    <recommendedName>
        <fullName evidence="1">Rhodanese domain-containing protein</fullName>
    </recommendedName>
</protein>
<gene>
    <name evidence="2" type="ORF">PIBRA_LOCUS3597</name>
</gene>
<dbReference type="EMBL" id="CALOZG010000004">
    <property type="protein sequence ID" value="CAH4017964.1"/>
    <property type="molecule type" value="Genomic_DNA"/>
</dbReference>
<feature type="domain" description="Rhodanese" evidence="1">
    <location>
        <begin position="68"/>
        <end position="171"/>
    </location>
</feature>
<dbReference type="AlphaFoldDB" id="A0A9P0T975"/>
<accession>A0A9P0T975</accession>
<dbReference type="Gene3D" id="3.40.250.10">
    <property type="entry name" value="Rhodanese-like domain"/>
    <property type="match status" value="1"/>
</dbReference>
<organism evidence="2 3">
    <name type="scientific">Pieris brassicae</name>
    <name type="common">White butterfly</name>
    <name type="synonym">Large white butterfly</name>
    <dbReference type="NCBI Taxonomy" id="7116"/>
    <lineage>
        <taxon>Eukaryota</taxon>
        <taxon>Metazoa</taxon>
        <taxon>Ecdysozoa</taxon>
        <taxon>Arthropoda</taxon>
        <taxon>Hexapoda</taxon>
        <taxon>Insecta</taxon>
        <taxon>Pterygota</taxon>
        <taxon>Neoptera</taxon>
        <taxon>Endopterygota</taxon>
        <taxon>Lepidoptera</taxon>
        <taxon>Glossata</taxon>
        <taxon>Ditrysia</taxon>
        <taxon>Papilionoidea</taxon>
        <taxon>Pieridae</taxon>
        <taxon>Pierinae</taxon>
        <taxon>Pieris</taxon>
    </lineage>
</organism>
<proteinExistence type="predicted"/>
<evidence type="ECO:0000259" key="1">
    <source>
        <dbReference type="PROSITE" id="PS50206"/>
    </source>
</evidence>
<dbReference type="Pfam" id="PF00581">
    <property type="entry name" value="Rhodanese"/>
    <property type="match status" value="1"/>
</dbReference>
<reference evidence="2" key="1">
    <citation type="submission" date="2022-05" db="EMBL/GenBank/DDBJ databases">
        <authorList>
            <person name="Okamura Y."/>
        </authorList>
    </citation>
    <scope>NUCLEOTIDE SEQUENCE</scope>
</reference>
<dbReference type="InterPro" id="IPR001763">
    <property type="entry name" value="Rhodanese-like_dom"/>
</dbReference>
<dbReference type="PANTHER" id="PTHR44086">
    <property type="entry name" value="THIOSULFATE SULFURTRANSFERASE RDL2, MITOCHONDRIAL-RELATED"/>
    <property type="match status" value="1"/>
</dbReference>
<dbReference type="SUPFAM" id="SSF52821">
    <property type="entry name" value="Rhodanese/Cell cycle control phosphatase"/>
    <property type="match status" value="1"/>
</dbReference>